<dbReference type="AlphaFoldDB" id="A0AAE9L1N9"/>
<accession>A0AAE9L1N9</accession>
<evidence type="ECO:0000313" key="2">
    <source>
        <dbReference type="Proteomes" id="UP001056132"/>
    </source>
</evidence>
<evidence type="ECO:0000313" key="1">
    <source>
        <dbReference type="EMBL" id="URF03836.1"/>
    </source>
</evidence>
<dbReference type="RefSeq" id="WP_250024812.1">
    <property type="nucleotide sequence ID" value="NZ_CP097330.1"/>
</dbReference>
<gene>
    <name evidence="1" type="ORF">M5D45_15240</name>
</gene>
<dbReference type="EMBL" id="CP097330">
    <property type="protein sequence ID" value="URF03836.1"/>
    <property type="molecule type" value="Genomic_DNA"/>
</dbReference>
<protein>
    <submittedName>
        <fullName evidence="1">Uncharacterized protein</fullName>
    </submittedName>
</protein>
<reference evidence="1" key="1">
    <citation type="journal article" date="2022" name="Microbiol. Resour. Announc.">
        <title>Genome Sequence of Cupriavidus campinensis Strain G5, a Member of a Bacterial Consortium Capable of Polyethylene Degradation.</title>
        <authorList>
            <person name="Schneider B."/>
            <person name="Pfeiffer F."/>
            <person name="Dyall-Smith M."/>
            <person name="Kunte H.J."/>
        </authorList>
    </citation>
    <scope>NUCLEOTIDE SEQUENCE</scope>
    <source>
        <strain evidence="1">G5</strain>
    </source>
</reference>
<name>A0AAE9L1N9_9BURK</name>
<organism evidence="1 2">
    <name type="scientific">Cupriavidus campinensis</name>
    <dbReference type="NCBI Taxonomy" id="151783"/>
    <lineage>
        <taxon>Bacteria</taxon>
        <taxon>Pseudomonadati</taxon>
        <taxon>Pseudomonadota</taxon>
        <taxon>Betaproteobacteria</taxon>
        <taxon>Burkholderiales</taxon>
        <taxon>Burkholderiaceae</taxon>
        <taxon>Cupriavidus</taxon>
    </lineage>
</organism>
<proteinExistence type="predicted"/>
<reference evidence="1" key="2">
    <citation type="submission" date="2022-05" db="EMBL/GenBank/DDBJ databases">
        <authorList>
            <person name="Kunte H.-J."/>
        </authorList>
    </citation>
    <scope>NUCLEOTIDE SEQUENCE</scope>
    <source>
        <strain evidence="1">G5</strain>
    </source>
</reference>
<dbReference type="KEGG" id="ccam:M5D45_15240"/>
<dbReference type="Proteomes" id="UP001056132">
    <property type="component" value="Chromosome 1"/>
</dbReference>
<sequence length="134" mass="14953">MIQHEIPVIGGEDGEVVLITQFELDDECGLNCVFRGRAIEALEGDYFDALCEIRKILESENIIPFCYGASLNVYPSAMARQMGEGLRAYRLTMGVPSSQDQLVQIFDQGPDIIPASVSHQEQFYREWCMAGKAS</sequence>